<organism evidence="1 2">
    <name type="scientific">Metarhizobium album</name>
    <dbReference type="NCBI Taxonomy" id="2182425"/>
    <lineage>
        <taxon>Bacteria</taxon>
        <taxon>Pseudomonadati</taxon>
        <taxon>Pseudomonadota</taxon>
        <taxon>Alphaproteobacteria</taxon>
        <taxon>Hyphomicrobiales</taxon>
        <taxon>Rhizobiaceae</taxon>
        <taxon>Metarhizobium</taxon>
    </lineage>
</organism>
<dbReference type="EMBL" id="QFBC01000002">
    <property type="protein sequence ID" value="PWE57130.1"/>
    <property type="molecule type" value="Genomic_DNA"/>
</dbReference>
<reference evidence="1 2" key="1">
    <citation type="submission" date="2018-05" db="EMBL/GenBank/DDBJ databases">
        <title>The draft genome of strain NS-104.</title>
        <authorList>
            <person name="Hang P."/>
            <person name="Jiang J."/>
        </authorList>
    </citation>
    <scope>NUCLEOTIDE SEQUENCE [LARGE SCALE GENOMIC DNA]</scope>
    <source>
        <strain evidence="1 2">NS-104</strain>
    </source>
</reference>
<accession>A0A2U2DV00</accession>
<dbReference type="RefSeq" id="WP_109457233.1">
    <property type="nucleotide sequence ID" value="NZ_QFBC01000002.1"/>
</dbReference>
<evidence type="ECO:0000313" key="2">
    <source>
        <dbReference type="Proteomes" id="UP000245252"/>
    </source>
</evidence>
<name>A0A2U2DV00_9HYPH</name>
<keyword evidence="2" id="KW-1185">Reference proteome</keyword>
<dbReference type="OrthoDB" id="7226142at2"/>
<comment type="caution">
    <text evidence="1">The sequence shown here is derived from an EMBL/GenBank/DDBJ whole genome shotgun (WGS) entry which is preliminary data.</text>
</comment>
<gene>
    <name evidence="1" type="ORF">DEM27_05670</name>
</gene>
<evidence type="ECO:0000313" key="1">
    <source>
        <dbReference type="EMBL" id="PWE57130.1"/>
    </source>
</evidence>
<dbReference type="Proteomes" id="UP000245252">
    <property type="component" value="Unassembled WGS sequence"/>
</dbReference>
<protein>
    <submittedName>
        <fullName evidence="1">Uncharacterized protein</fullName>
    </submittedName>
</protein>
<sequence length="679" mass="71888">MPTIAEIRQQYPQYSDMSDDALASALHQKFYSDMPLAVFRSRIGVSKMAPGKHLSYEEGADLVDAEERAKTAAGQTTAGLTGIVDGVPIAGPYLLGGVQRGAAALSSLIDGESYDRNLNQAKALTDAAQAENPWTTTAGNVAGAVGGTIPMVMAAPAAFGGGSAGIMARSIYSMLTGGGIGAADSAVRSNGDVDDTLWGAGSGAAMGLVGPTAGKLIGAGANKLLEFFRDGKTAKAAGTTRYALNKLRESFGADDLDVPTARNKLADLGPEGMIADLGDNVRGRAEALANMPGEGNSTIRNSLEARRAGANDRIRALVDQNLGRNVVPSQVIEGIEANQQAITPRYAEVFRNARNYDISPVADDLDLSINRLRGDAQRRLRQVRGMLNTEGTDQLSSNPRVFFETRQAIDGMLATEADPKVIRELAEARQMIDDALDRAVPQLKEVDAQYAELARQKDAIGRGQQVLDSGRTSPRPTELAAEIDAGVQPNGLLVGPSAVPLRLSQGARAEIDRILGTNANDVQRLNRLIKTQGDWNRDRLAMLFGPDKADDLFRVLDNELTFSRTRDKIIGNSATAGRQQQIADLGGATDRNLIRDAYAAGGTPGAVRGAGLKAADRFLNMILKGRVEKQNKSLADLVTSNRAAVVDAMLPQGMSADRQKLIEQMAKSILLGGGMAGSR</sequence>
<proteinExistence type="predicted"/>
<dbReference type="AlphaFoldDB" id="A0A2U2DV00"/>